<gene>
    <name evidence="4" type="ORF">DPMN_064343</name>
</gene>
<dbReference type="GO" id="GO:0051793">
    <property type="term" value="P:medium-chain fatty acid catabolic process"/>
    <property type="evidence" value="ECO:0007669"/>
    <property type="project" value="TreeGrafter"/>
</dbReference>
<name>A0A9D4CC29_DREPO</name>
<feature type="active site" description="Charge relay system" evidence="2">
    <location>
        <position position="211"/>
    </location>
</feature>
<organism evidence="4 5">
    <name type="scientific">Dreissena polymorpha</name>
    <name type="common">Zebra mussel</name>
    <name type="synonym">Mytilus polymorpha</name>
    <dbReference type="NCBI Taxonomy" id="45954"/>
    <lineage>
        <taxon>Eukaryota</taxon>
        <taxon>Metazoa</taxon>
        <taxon>Spiralia</taxon>
        <taxon>Lophotrochozoa</taxon>
        <taxon>Mollusca</taxon>
        <taxon>Bivalvia</taxon>
        <taxon>Autobranchia</taxon>
        <taxon>Heteroconchia</taxon>
        <taxon>Euheterodonta</taxon>
        <taxon>Imparidentia</taxon>
        <taxon>Neoheterodontei</taxon>
        <taxon>Myida</taxon>
        <taxon>Dreissenoidea</taxon>
        <taxon>Dreissenidae</taxon>
        <taxon>Dreissena</taxon>
    </lineage>
</organism>
<feature type="domain" description="AB hydrolase-1" evidence="3">
    <location>
        <begin position="30"/>
        <end position="246"/>
    </location>
</feature>
<dbReference type="EMBL" id="JAIWYP010000013">
    <property type="protein sequence ID" value="KAH3721421.1"/>
    <property type="molecule type" value="Genomic_DNA"/>
</dbReference>
<evidence type="ECO:0000256" key="1">
    <source>
        <dbReference type="ARBA" id="ARBA00010884"/>
    </source>
</evidence>
<dbReference type="Pfam" id="PF00561">
    <property type="entry name" value="Abhydrolase_1"/>
    <property type="match status" value="1"/>
</dbReference>
<dbReference type="PANTHER" id="PTHR10794">
    <property type="entry name" value="ABHYDROLASE DOMAIN-CONTAINING PROTEIN"/>
    <property type="match status" value="1"/>
</dbReference>
<protein>
    <recommendedName>
        <fullName evidence="3">AB hydrolase-1 domain-containing protein</fullName>
    </recommendedName>
</protein>
<evidence type="ECO:0000256" key="2">
    <source>
        <dbReference type="PIRSR" id="PIRSR005211-1"/>
    </source>
</evidence>
<dbReference type="PANTHER" id="PTHR10794:SF63">
    <property type="entry name" value="ALPHA_BETA HYDROLASE 1, ISOFORM A"/>
    <property type="match status" value="1"/>
</dbReference>
<dbReference type="InterPro" id="IPR050960">
    <property type="entry name" value="AB_hydrolase_4_sf"/>
</dbReference>
<dbReference type="Gene3D" id="3.40.50.1820">
    <property type="entry name" value="alpha/beta hydrolase"/>
    <property type="match status" value="1"/>
</dbReference>
<sequence>MLHLICQINRSFSGTSFETYILNLVGQAKRLGYRVVVFNNRGNGAKLLTPRTYCAANTEDLTRVVHYVKSRYPGAPLMGTGVSLGGMILFNYLAKTGKDCGMQAGMCISMAWNVFESTGTLEQPGINKHILNRMLAKGLVANFKQNMHLFESHIANVQHILKSTTIREFDDRFTAPMFGYQTWEEYYRDACVHDKVHALEVPVLCLNASDDPFSPHRALPINEAMENNNIAMLVTTHGGHIGFLDGVIPRQPTYMYRLFAQYLDAVFKHGHENFEKSE</sequence>
<feature type="active site" description="Charge relay system" evidence="2">
    <location>
        <position position="240"/>
    </location>
</feature>
<dbReference type="GO" id="GO:0051792">
    <property type="term" value="P:medium-chain fatty acid biosynthetic process"/>
    <property type="evidence" value="ECO:0007669"/>
    <property type="project" value="TreeGrafter"/>
</dbReference>
<dbReference type="PIRSF" id="PIRSF005211">
    <property type="entry name" value="Ab_hydro_YheT"/>
    <property type="match status" value="1"/>
</dbReference>
<dbReference type="Proteomes" id="UP000828390">
    <property type="component" value="Unassembled WGS sequence"/>
</dbReference>
<dbReference type="InterPro" id="IPR000073">
    <property type="entry name" value="AB_hydrolase_1"/>
</dbReference>
<accession>A0A9D4CC29</accession>
<comment type="similarity">
    <text evidence="1">Belongs to the AB hydrolase superfamily. AB hydrolase 4 family.</text>
</comment>
<evidence type="ECO:0000313" key="5">
    <source>
        <dbReference type="Proteomes" id="UP000828390"/>
    </source>
</evidence>
<proteinExistence type="inferred from homology"/>
<dbReference type="AlphaFoldDB" id="A0A9D4CC29"/>
<dbReference type="GO" id="GO:0008126">
    <property type="term" value="F:acetylesterase activity"/>
    <property type="evidence" value="ECO:0007669"/>
    <property type="project" value="TreeGrafter"/>
</dbReference>
<evidence type="ECO:0000259" key="3">
    <source>
        <dbReference type="Pfam" id="PF00561"/>
    </source>
</evidence>
<dbReference type="InterPro" id="IPR012020">
    <property type="entry name" value="ABHD4"/>
</dbReference>
<dbReference type="SUPFAM" id="SSF53474">
    <property type="entry name" value="alpha/beta-Hydrolases"/>
    <property type="match status" value="1"/>
</dbReference>
<keyword evidence="5" id="KW-1185">Reference proteome</keyword>
<comment type="caution">
    <text evidence="4">The sequence shown here is derived from an EMBL/GenBank/DDBJ whole genome shotgun (WGS) entry which is preliminary data.</text>
</comment>
<dbReference type="GO" id="GO:0047372">
    <property type="term" value="F:monoacylglycerol lipase activity"/>
    <property type="evidence" value="ECO:0007669"/>
    <property type="project" value="TreeGrafter"/>
</dbReference>
<reference evidence="4" key="1">
    <citation type="journal article" date="2019" name="bioRxiv">
        <title>The Genome of the Zebra Mussel, Dreissena polymorpha: A Resource for Invasive Species Research.</title>
        <authorList>
            <person name="McCartney M.A."/>
            <person name="Auch B."/>
            <person name="Kono T."/>
            <person name="Mallez S."/>
            <person name="Zhang Y."/>
            <person name="Obille A."/>
            <person name="Becker A."/>
            <person name="Abrahante J.E."/>
            <person name="Garbe J."/>
            <person name="Badalamenti J.P."/>
            <person name="Herman A."/>
            <person name="Mangelson H."/>
            <person name="Liachko I."/>
            <person name="Sullivan S."/>
            <person name="Sone E.D."/>
            <person name="Koren S."/>
            <person name="Silverstein K.A.T."/>
            <person name="Beckman K.B."/>
            <person name="Gohl D.M."/>
        </authorList>
    </citation>
    <scope>NUCLEOTIDE SEQUENCE</scope>
    <source>
        <strain evidence="4">Duluth1</strain>
        <tissue evidence="4">Whole animal</tissue>
    </source>
</reference>
<feature type="active site" description="Charge relay system" evidence="2">
    <location>
        <position position="83"/>
    </location>
</feature>
<reference evidence="4" key="2">
    <citation type="submission" date="2020-11" db="EMBL/GenBank/DDBJ databases">
        <authorList>
            <person name="McCartney M.A."/>
            <person name="Auch B."/>
            <person name="Kono T."/>
            <person name="Mallez S."/>
            <person name="Becker A."/>
            <person name="Gohl D.M."/>
            <person name="Silverstein K.A.T."/>
            <person name="Koren S."/>
            <person name="Bechman K.B."/>
            <person name="Herman A."/>
            <person name="Abrahante J.E."/>
            <person name="Garbe J."/>
        </authorList>
    </citation>
    <scope>NUCLEOTIDE SEQUENCE</scope>
    <source>
        <strain evidence="4">Duluth1</strain>
        <tissue evidence="4">Whole animal</tissue>
    </source>
</reference>
<dbReference type="InterPro" id="IPR029058">
    <property type="entry name" value="AB_hydrolase_fold"/>
</dbReference>
<evidence type="ECO:0000313" key="4">
    <source>
        <dbReference type="EMBL" id="KAH3721421.1"/>
    </source>
</evidence>